<dbReference type="Gene3D" id="3.40.30.10">
    <property type="entry name" value="Glutaredoxin"/>
    <property type="match status" value="1"/>
</dbReference>
<protein>
    <submittedName>
        <fullName evidence="2">Thioredoxin family protein</fullName>
    </submittedName>
</protein>
<accession>A0A553ZZW2</accession>
<dbReference type="GO" id="GO:0045454">
    <property type="term" value="P:cell redox homeostasis"/>
    <property type="evidence" value="ECO:0007669"/>
    <property type="project" value="TreeGrafter"/>
</dbReference>
<comment type="caution">
    <text evidence="2">The sequence shown here is derived from an EMBL/GenBank/DDBJ whole genome shotgun (WGS) entry which is preliminary data.</text>
</comment>
<keyword evidence="3" id="KW-1185">Reference proteome</keyword>
<evidence type="ECO:0000313" key="3">
    <source>
        <dbReference type="Proteomes" id="UP000318521"/>
    </source>
</evidence>
<gene>
    <name evidence="2" type="ORF">FN960_08060</name>
</gene>
<feature type="domain" description="Thioredoxin" evidence="1">
    <location>
        <begin position="3"/>
        <end position="84"/>
    </location>
</feature>
<dbReference type="PANTHER" id="PTHR45663:SF41">
    <property type="entry name" value="THIOREDOXIN-LIKE PROTEIN YUSE"/>
    <property type="match status" value="1"/>
</dbReference>
<dbReference type="Proteomes" id="UP000318521">
    <property type="component" value="Unassembled WGS sequence"/>
</dbReference>
<dbReference type="OrthoDB" id="5784238at2"/>
<proteinExistence type="predicted"/>
<evidence type="ECO:0000313" key="2">
    <source>
        <dbReference type="EMBL" id="TSB46965.1"/>
    </source>
</evidence>
<dbReference type="RefSeq" id="WP_143848195.1">
    <property type="nucleotide sequence ID" value="NZ_VLXZ01000004.1"/>
</dbReference>
<organism evidence="2 3">
    <name type="scientific">Alkalicoccobacillus porphyridii</name>
    <dbReference type="NCBI Taxonomy" id="2597270"/>
    <lineage>
        <taxon>Bacteria</taxon>
        <taxon>Bacillati</taxon>
        <taxon>Bacillota</taxon>
        <taxon>Bacilli</taxon>
        <taxon>Bacillales</taxon>
        <taxon>Bacillaceae</taxon>
        <taxon>Alkalicoccobacillus</taxon>
    </lineage>
</organism>
<sequence>MIELTAGQIEHRLQEKQELFILFVYTPLCGTCKRAASMLEILEQTYDQLELGQLNINHYPQFAQKWHIQSVPCLLVFQKGLGTKRVYAFHSIPALYSLLEPYVKRDKHVLTIKGE</sequence>
<reference evidence="2 3" key="1">
    <citation type="submission" date="2019-07" db="EMBL/GenBank/DDBJ databases">
        <authorList>
            <person name="Park Y.J."/>
            <person name="Jeong S.E."/>
            <person name="Jung H.S."/>
        </authorList>
    </citation>
    <scope>NUCLEOTIDE SEQUENCE [LARGE SCALE GENOMIC DNA]</scope>
    <source>
        <strain evidence="3">P16(2019)</strain>
    </source>
</reference>
<evidence type="ECO:0000259" key="1">
    <source>
        <dbReference type="Pfam" id="PF00085"/>
    </source>
</evidence>
<dbReference type="SUPFAM" id="SSF52833">
    <property type="entry name" value="Thioredoxin-like"/>
    <property type="match status" value="1"/>
</dbReference>
<dbReference type="GO" id="GO:0015035">
    <property type="term" value="F:protein-disulfide reductase activity"/>
    <property type="evidence" value="ECO:0007669"/>
    <property type="project" value="TreeGrafter"/>
</dbReference>
<dbReference type="PANTHER" id="PTHR45663">
    <property type="entry name" value="GEO12009P1"/>
    <property type="match status" value="1"/>
</dbReference>
<dbReference type="CDD" id="cd02947">
    <property type="entry name" value="TRX_family"/>
    <property type="match status" value="1"/>
</dbReference>
<dbReference type="GO" id="GO:0005829">
    <property type="term" value="C:cytosol"/>
    <property type="evidence" value="ECO:0007669"/>
    <property type="project" value="TreeGrafter"/>
</dbReference>
<name>A0A553ZZW2_9BACI</name>
<dbReference type="EMBL" id="VLXZ01000004">
    <property type="protein sequence ID" value="TSB46965.1"/>
    <property type="molecule type" value="Genomic_DNA"/>
</dbReference>
<dbReference type="InterPro" id="IPR036249">
    <property type="entry name" value="Thioredoxin-like_sf"/>
</dbReference>
<dbReference type="AlphaFoldDB" id="A0A553ZZW2"/>
<dbReference type="Pfam" id="PF00085">
    <property type="entry name" value="Thioredoxin"/>
    <property type="match status" value="1"/>
</dbReference>
<dbReference type="InterPro" id="IPR013766">
    <property type="entry name" value="Thioredoxin_domain"/>
</dbReference>